<dbReference type="NCBIfam" id="TIGR00711">
    <property type="entry name" value="efflux_EmrB"/>
    <property type="match status" value="1"/>
</dbReference>
<dbReference type="CDD" id="cd17321">
    <property type="entry name" value="MFS_MMR_MDR_like"/>
    <property type="match status" value="1"/>
</dbReference>
<feature type="transmembrane region" description="Helical" evidence="8">
    <location>
        <begin position="274"/>
        <end position="298"/>
    </location>
</feature>
<dbReference type="SUPFAM" id="SSF103473">
    <property type="entry name" value="MFS general substrate transporter"/>
    <property type="match status" value="1"/>
</dbReference>
<keyword evidence="6 8" id="KW-0472">Membrane</keyword>
<dbReference type="Gene3D" id="1.20.1250.20">
    <property type="entry name" value="MFS general substrate transporter like domains"/>
    <property type="match status" value="1"/>
</dbReference>
<dbReference type="Proteomes" id="UP000274601">
    <property type="component" value="Unassembled WGS sequence"/>
</dbReference>
<feature type="domain" description="Major facilitator superfamily (MFS) profile" evidence="9">
    <location>
        <begin position="17"/>
        <end position="470"/>
    </location>
</feature>
<evidence type="ECO:0000313" key="10">
    <source>
        <dbReference type="EMBL" id="RKS71908.1"/>
    </source>
</evidence>
<evidence type="ECO:0000313" key="11">
    <source>
        <dbReference type="Proteomes" id="UP000274601"/>
    </source>
</evidence>
<comment type="subcellular location">
    <subcellularLocation>
        <location evidence="1">Cell membrane</location>
        <topology evidence="1">Multi-pass membrane protein</topology>
    </subcellularLocation>
</comment>
<dbReference type="RefSeq" id="WP_121436519.1">
    <property type="nucleotide sequence ID" value="NZ_RBWU01000005.1"/>
</dbReference>
<sequence length="512" mass="53027">MTDTRPSFLATGRGKLTLTLLCAIAFLDFIDASIVNVALPAIRRDLDFSVQDLQWVPSGYLLTYGGFMLLGGRLADLLGRRRVVLAGTVLFSLSSLVGGLAVNSGMLVGARLAQGVGAALMLPGTLSILTTTFKEGGDRAKALGAWGGVAGGASAAGVLLGGVLTETLDWRWVMLVNAPVCVLVIIGLFLLVEDDRRSANLARFDIGGTVLVTSGMLLLVFTLVKAPEVGWDAARTIGGLAGTVVLLTAFVVNELRHRNPLLPLSIFRVRGLGVTNVACLVAVAGLISMFFFLSLYMVNILGYSPMRTGAAYLPLCVGVGVAAGITPRLVARTGTRPLIVVSLLVTGAGIYWLSRIPVDGAYLTDLLPGLMVTSFGLGMAFVSITTAANANVPADKAGLAAALLNASQQIGGALGLAIFSAVATSHTESLLADGRPAAEAMTSGFARALLVCSIFLAAAAVVALRSANTRGEATDVQVEPRSEKVPVTRVAQAGRTSPHRIDAESRDGQEGA</sequence>
<evidence type="ECO:0000256" key="8">
    <source>
        <dbReference type="SAM" id="Phobius"/>
    </source>
</evidence>
<dbReference type="GO" id="GO:0022857">
    <property type="term" value="F:transmembrane transporter activity"/>
    <property type="evidence" value="ECO:0007669"/>
    <property type="project" value="InterPro"/>
</dbReference>
<feature type="transmembrane region" description="Helical" evidence="8">
    <location>
        <begin position="204"/>
        <end position="224"/>
    </location>
</feature>
<reference evidence="10 11" key="1">
    <citation type="submission" date="2018-10" db="EMBL/GenBank/DDBJ databases">
        <title>Genomic Encyclopedia of Archaeal and Bacterial Type Strains, Phase II (KMG-II): from individual species to whole genera.</title>
        <authorList>
            <person name="Goeker M."/>
        </authorList>
    </citation>
    <scope>NUCLEOTIDE SEQUENCE [LARGE SCALE GENOMIC DNA]</scope>
    <source>
        <strain evidence="10 11">DSM 43383</strain>
    </source>
</reference>
<feature type="transmembrane region" description="Helical" evidence="8">
    <location>
        <begin position="366"/>
        <end position="387"/>
    </location>
</feature>
<keyword evidence="5 8" id="KW-1133">Transmembrane helix</keyword>
<name>A0A495QID4_9ACTN</name>
<dbReference type="InterPro" id="IPR036259">
    <property type="entry name" value="MFS_trans_sf"/>
</dbReference>
<dbReference type="InterPro" id="IPR004638">
    <property type="entry name" value="EmrB-like"/>
</dbReference>
<dbReference type="AlphaFoldDB" id="A0A495QID4"/>
<dbReference type="PRINTS" id="PR01036">
    <property type="entry name" value="TCRTETB"/>
</dbReference>
<evidence type="ECO:0000256" key="4">
    <source>
        <dbReference type="ARBA" id="ARBA00022692"/>
    </source>
</evidence>
<dbReference type="InterPro" id="IPR020846">
    <property type="entry name" value="MFS_dom"/>
</dbReference>
<dbReference type="InterPro" id="IPR005829">
    <property type="entry name" value="Sugar_transporter_CS"/>
</dbReference>
<accession>A0A495QID4</accession>
<evidence type="ECO:0000256" key="7">
    <source>
        <dbReference type="SAM" id="MobiDB-lite"/>
    </source>
</evidence>
<comment type="caution">
    <text evidence="10">The sequence shown here is derived from an EMBL/GenBank/DDBJ whole genome shotgun (WGS) entry which is preliminary data.</text>
</comment>
<dbReference type="PANTHER" id="PTHR42718:SF46">
    <property type="entry name" value="BLR6921 PROTEIN"/>
    <property type="match status" value="1"/>
</dbReference>
<dbReference type="EMBL" id="RBWU01000005">
    <property type="protein sequence ID" value="RKS71908.1"/>
    <property type="molecule type" value="Genomic_DNA"/>
</dbReference>
<evidence type="ECO:0000259" key="9">
    <source>
        <dbReference type="PROSITE" id="PS50850"/>
    </source>
</evidence>
<keyword evidence="4 8" id="KW-0812">Transmembrane</keyword>
<feature type="transmembrane region" description="Helical" evidence="8">
    <location>
        <begin position="310"/>
        <end position="330"/>
    </location>
</feature>
<evidence type="ECO:0000256" key="5">
    <source>
        <dbReference type="ARBA" id="ARBA00022989"/>
    </source>
</evidence>
<feature type="transmembrane region" description="Helical" evidence="8">
    <location>
        <begin position="444"/>
        <end position="464"/>
    </location>
</feature>
<dbReference type="OrthoDB" id="9807274at2"/>
<dbReference type="GO" id="GO:0005886">
    <property type="term" value="C:plasma membrane"/>
    <property type="evidence" value="ECO:0007669"/>
    <property type="project" value="UniProtKB-SubCell"/>
</dbReference>
<feature type="transmembrane region" description="Helical" evidence="8">
    <location>
        <begin position="236"/>
        <end position="253"/>
    </location>
</feature>
<proteinExistence type="predicted"/>
<feature type="transmembrane region" description="Helical" evidence="8">
    <location>
        <begin position="56"/>
        <end position="76"/>
    </location>
</feature>
<dbReference type="InterPro" id="IPR011701">
    <property type="entry name" value="MFS"/>
</dbReference>
<keyword evidence="2" id="KW-0813">Transport</keyword>
<dbReference type="Pfam" id="PF07690">
    <property type="entry name" value="MFS_1"/>
    <property type="match status" value="1"/>
</dbReference>
<feature type="region of interest" description="Disordered" evidence="7">
    <location>
        <begin position="472"/>
        <end position="512"/>
    </location>
</feature>
<gene>
    <name evidence="10" type="ORF">BZB76_4719</name>
</gene>
<feature type="transmembrane region" description="Helical" evidence="8">
    <location>
        <begin position="170"/>
        <end position="192"/>
    </location>
</feature>
<keyword evidence="3" id="KW-1003">Cell membrane</keyword>
<protein>
    <submittedName>
        <fullName evidence="10">EmrB/QacA subfamily drug resistance transporter</fullName>
    </submittedName>
</protein>
<feature type="compositionally biased region" description="Basic and acidic residues" evidence="7">
    <location>
        <begin position="499"/>
        <end position="512"/>
    </location>
</feature>
<feature type="transmembrane region" description="Helical" evidence="8">
    <location>
        <begin position="143"/>
        <end position="164"/>
    </location>
</feature>
<evidence type="ECO:0000256" key="2">
    <source>
        <dbReference type="ARBA" id="ARBA00022448"/>
    </source>
</evidence>
<dbReference type="PROSITE" id="PS00216">
    <property type="entry name" value="SUGAR_TRANSPORT_1"/>
    <property type="match status" value="1"/>
</dbReference>
<keyword evidence="11" id="KW-1185">Reference proteome</keyword>
<dbReference type="PANTHER" id="PTHR42718">
    <property type="entry name" value="MAJOR FACILITATOR SUPERFAMILY MULTIDRUG TRANSPORTER MFSC"/>
    <property type="match status" value="1"/>
</dbReference>
<dbReference type="Gene3D" id="1.20.1720.10">
    <property type="entry name" value="Multidrug resistance protein D"/>
    <property type="match status" value="1"/>
</dbReference>
<dbReference type="PROSITE" id="PS50850">
    <property type="entry name" value="MFS"/>
    <property type="match status" value="1"/>
</dbReference>
<feature type="transmembrane region" description="Helical" evidence="8">
    <location>
        <begin position="112"/>
        <end position="131"/>
    </location>
</feature>
<organism evidence="10 11">
    <name type="scientific">Actinomadura pelletieri DSM 43383</name>
    <dbReference type="NCBI Taxonomy" id="1120940"/>
    <lineage>
        <taxon>Bacteria</taxon>
        <taxon>Bacillati</taxon>
        <taxon>Actinomycetota</taxon>
        <taxon>Actinomycetes</taxon>
        <taxon>Streptosporangiales</taxon>
        <taxon>Thermomonosporaceae</taxon>
        <taxon>Actinomadura</taxon>
    </lineage>
</organism>
<feature type="transmembrane region" description="Helical" evidence="8">
    <location>
        <begin position="83"/>
        <end position="106"/>
    </location>
</feature>
<evidence type="ECO:0000256" key="1">
    <source>
        <dbReference type="ARBA" id="ARBA00004651"/>
    </source>
</evidence>
<feature type="transmembrane region" description="Helical" evidence="8">
    <location>
        <begin position="337"/>
        <end position="354"/>
    </location>
</feature>
<evidence type="ECO:0000256" key="6">
    <source>
        <dbReference type="ARBA" id="ARBA00023136"/>
    </source>
</evidence>
<feature type="transmembrane region" description="Helical" evidence="8">
    <location>
        <begin position="399"/>
        <end position="424"/>
    </location>
</feature>
<evidence type="ECO:0000256" key="3">
    <source>
        <dbReference type="ARBA" id="ARBA00022475"/>
    </source>
</evidence>